<reference evidence="1" key="1">
    <citation type="submission" date="2021-05" db="EMBL/GenBank/DDBJ databases">
        <authorList>
            <person name="Pan Q."/>
            <person name="Jouanno E."/>
            <person name="Zahm M."/>
            <person name="Klopp C."/>
            <person name="Cabau C."/>
            <person name="Louis A."/>
            <person name="Berthelot C."/>
            <person name="Parey E."/>
            <person name="Roest Crollius H."/>
            <person name="Montfort J."/>
            <person name="Robinson-Rechavi M."/>
            <person name="Bouchez O."/>
            <person name="Lampietro C."/>
            <person name="Lopez Roques C."/>
            <person name="Donnadieu C."/>
            <person name="Postlethwait J."/>
            <person name="Bobe J."/>
            <person name="Dillon D."/>
            <person name="Chandos A."/>
            <person name="von Hippel F."/>
            <person name="Guiguen Y."/>
        </authorList>
    </citation>
    <scope>NUCLEOTIDE SEQUENCE</scope>
    <source>
        <strain evidence="1">YG-Jan2019</strain>
    </source>
</reference>
<accession>A0ACC2FXK8</accession>
<dbReference type="Proteomes" id="UP001157502">
    <property type="component" value="Chromosome 20"/>
</dbReference>
<protein>
    <submittedName>
        <fullName evidence="1">Uncharacterized protein</fullName>
    </submittedName>
</protein>
<organism evidence="1 2">
    <name type="scientific">Dallia pectoralis</name>
    <name type="common">Alaska blackfish</name>
    <dbReference type="NCBI Taxonomy" id="75939"/>
    <lineage>
        <taxon>Eukaryota</taxon>
        <taxon>Metazoa</taxon>
        <taxon>Chordata</taxon>
        <taxon>Craniata</taxon>
        <taxon>Vertebrata</taxon>
        <taxon>Euteleostomi</taxon>
        <taxon>Actinopterygii</taxon>
        <taxon>Neopterygii</taxon>
        <taxon>Teleostei</taxon>
        <taxon>Protacanthopterygii</taxon>
        <taxon>Esociformes</taxon>
        <taxon>Umbridae</taxon>
        <taxon>Dallia</taxon>
    </lineage>
</organism>
<evidence type="ECO:0000313" key="1">
    <source>
        <dbReference type="EMBL" id="KAJ7995960.1"/>
    </source>
</evidence>
<proteinExistence type="predicted"/>
<gene>
    <name evidence="1" type="ORF">DPEC_G00232120</name>
</gene>
<evidence type="ECO:0000313" key="2">
    <source>
        <dbReference type="Proteomes" id="UP001157502"/>
    </source>
</evidence>
<sequence length="63" mass="6788">MDPQTLFCGCAVVSDETGEEDGETAALSEHPSVSPSLAHHCCRPQTRANKGYNSCTIDKNHQI</sequence>
<name>A0ACC2FXK8_DALPE</name>
<dbReference type="EMBL" id="CM055747">
    <property type="protein sequence ID" value="KAJ7995960.1"/>
    <property type="molecule type" value="Genomic_DNA"/>
</dbReference>
<keyword evidence="2" id="KW-1185">Reference proteome</keyword>
<comment type="caution">
    <text evidence="1">The sequence shown here is derived from an EMBL/GenBank/DDBJ whole genome shotgun (WGS) entry which is preliminary data.</text>
</comment>